<reference evidence="1" key="1">
    <citation type="submission" date="2020-05" db="EMBL/GenBank/DDBJ databases">
        <title>Phylogenomic resolution of chytrid fungi.</title>
        <authorList>
            <person name="Stajich J.E."/>
            <person name="Amses K."/>
            <person name="Simmons R."/>
            <person name="Seto K."/>
            <person name="Myers J."/>
            <person name="Bonds A."/>
            <person name="Quandt C.A."/>
            <person name="Barry K."/>
            <person name="Liu P."/>
            <person name="Grigoriev I."/>
            <person name="Longcore J.E."/>
            <person name="James T.Y."/>
        </authorList>
    </citation>
    <scope>NUCLEOTIDE SEQUENCE</scope>
    <source>
        <strain evidence="1">PLAUS21</strain>
    </source>
</reference>
<dbReference type="Proteomes" id="UP001210925">
    <property type="component" value="Unassembled WGS sequence"/>
</dbReference>
<gene>
    <name evidence="1" type="ORF">HK103_000753</name>
</gene>
<comment type="caution">
    <text evidence="1">The sequence shown here is derived from an EMBL/GenBank/DDBJ whole genome shotgun (WGS) entry which is preliminary data.</text>
</comment>
<sequence length="356" mass="39186">MLFPIVLATKASFIADTNSVSNHHFAKYTELNKPADYVQDNQEQGYVKYEQFHFGPSNFQDDTVNEMFVKLESAPSSSNFYVSPQKVTLNTVIQVSDQPNLVFKWTWDTCAGRTDSSGNVVANPVKTANGCVTPNGDPTFDANGSSVFPKGFSSLQLVPAYGGSAIDLLAFVPNTNVLVGVTQQASIDITNIKSGYYYIAMSATDANNNLVSGKSFVFIIKNIQDLPNIQNLVLYSPLKASYWSANTTYSIRFGLNVLNGYIPDQYYVDILDEYNNIIQAKAIGPSYPFANDTLFGPSKPVNYTRWHIGTNYVNKKLKIRLTGVQVQGNTVVELPDPPRVTSDLFYIGQALPSGLP</sequence>
<proteinExistence type="predicted"/>
<organism evidence="1 2">
    <name type="scientific">Boothiomyces macroporosus</name>
    <dbReference type="NCBI Taxonomy" id="261099"/>
    <lineage>
        <taxon>Eukaryota</taxon>
        <taxon>Fungi</taxon>
        <taxon>Fungi incertae sedis</taxon>
        <taxon>Chytridiomycota</taxon>
        <taxon>Chytridiomycota incertae sedis</taxon>
        <taxon>Chytridiomycetes</taxon>
        <taxon>Rhizophydiales</taxon>
        <taxon>Terramycetaceae</taxon>
        <taxon>Boothiomyces</taxon>
    </lineage>
</organism>
<accession>A0AAD5Y5E9</accession>
<protein>
    <submittedName>
        <fullName evidence="1">Uncharacterized protein</fullName>
    </submittedName>
</protein>
<evidence type="ECO:0000313" key="1">
    <source>
        <dbReference type="EMBL" id="KAJ3253312.1"/>
    </source>
</evidence>
<keyword evidence="2" id="KW-1185">Reference proteome</keyword>
<name>A0AAD5Y5E9_9FUNG</name>
<dbReference type="EMBL" id="JADGKB010000113">
    <property type="protein sequence ID" value="KAJ3253312.1"/>
    <property type="molecule type" value="Genomic_DNA"/>
</dbReference>
<dbReference type="AlphaFoldDB" id="A0AAD5Y5E9"/>
<evidence type="ECO:0000313" key="2">
    <source>
        <dbReference type="Proteomes" id="UP001210925"/>
    </source>
</evidence>